<feature type="non-terminal residue" evidence="1">
    <location>
        <position position="1"/>
    </location>
</feature>
<sequence>DGDLVQLAVVNAESHATILLLDE</sequence>
<reference evidence="1" key="1">
    <citation type="journal article" date="2019" name="Sci. Rep.">
        <title>Draft genome of Tanacetum cinerariifolium, the natural source of mosquito coil.</title>
        <authorList>
            <person name="Yamashiro T."/>
            <person name="Shiraishi A."/>
            <person name="Satake H."/>
            <person name="Nakayama K."/>
        </authorList>
    </citation>
    <scope>NUCLEOTIDE SEQUENCE</scope>
</reference>
<comment type="caution">
    <text evidence="1">The sequence shown here is derived from an EMBL/GenBank/DDBJ whole genome shotgun (WGS) entry which is preliminary data.</text>
</comment>
<name>A0A699W1H7_TANCI</name>
<accession>A0A699W1H7</accession>
<dbReference type="AlphaFoldDB" id="A0A699W1H7"/>
<evidence type="ECO:0000313" key="1">
    <source>
        <dbReference type="EMBL" id="GFD41762.1"/>
    </source>
</evidence>
<organism evidence="1">
    <name type="scientific">Tanacetum cinerariifolium</name>
    <name type="common">Dalmatian daisy</name>
    <name type="synonym">Chrysanthemum cinerariifolium</name>
    <dbReference type="NCBI Taxonomy" id="118510"/>
    <lineage>
        <taxon>Eukaryota</taxon>
        <taxon>Viridiplantae</taxon>
        <taxon>Streptophyta</taxon>
        <taxon>Embryophyta</taxon>
        <taxon>Tracheophyta</taxon>
        <taxon>Spermatophyta</taxon>
        <taxon>Magnoliopsida</taxon>
        <taxon>eudicotyledons</taxon>
        <taxon>Gunneridae</taxon>
        <taxon>Pentapetalae</taxon>
        <taxon>asterids</taxon>
        <taxon>campanulids</taxon>
        <taxon>Asterales</taxon>
        <taxon>Asteraceae</taxon>
        <taxon>Asteroideae</taxon>
        <taxon>Anthemideae</taxon>
        <taxon>Anthemidinae</taxon>
        <taxon>Tanacetum</taxon>
    </lineage>
</organism>
<proteinExistence type="predicted"/>
<dbReference type="EMBL" id="BKCJ011559105">
    <property type="protein sequence ID" value="GFD41762.1"/>
    <property type="molecule type" value="Genomic_DNA"/>
</dbReference>
<protein>
    <submittedName>
        <fullName evidence="1">Uncharacterized protein</fullName>
    </submittedName>
</protein>
<gene>
    <name evidence="1" type="ORF">Tci_913731</name>
</gene>